<dbReference type="SMART" id="SM00862">
    <property type="entry name" value="Trans_reg_C"/>
    <property type="match status" value="1"/>
</dbReference>
<name>A0ABU5N5H3_9MICO</name>
<evidence type="ECO:0000259" key="3">
    <source>
        <dbReference type="PROSITE" id="PS51755"/>
    </source>
</evidence>
<evidence type="ECO:0000313" key="4">
    <source>
        <dbReference type="EMBL" id="MDZ8161329.1"/>
    </source>
</evidence>
<feature type="DNA-binding region" description="OmpR/PhoB-type" evidence="2">
    <location>
        <begin position="141"/>
        <end position="240"/>
    </location>
</feature>
<dbReference type="SUPFAM" id="SSF46894">
    <property type="entry name" value="C-terminal effector domain of the bipartite response regulators"/>
    <property type="match status" value="1"/>
</dbReference>
<gene>
    <name evidence="4" type="ORF">R2Q92_05720</name>
</gene>
<dbReference type="InterPro" id="IPR016032">
    <property type="entry name" value="Sig_transdc_resp-reg_C-effctor"/>
</dbReference>
<dbReference type="InterPro" id="IPR036388">
    <property type="entry name" value="WH-like_DNA-bd_sf"/>
</dbReference>
<organism evidence="4 5">
    <name type="scientific">Microbacterium aquimaris</name>
    <dbReference type="NCBI Taxonomy" id="459816"/>
    <lineage>
        <taxon>Bacteria</taxon>
        <taxon>Bacillati</taxon>
        <taxon>Actinomycetota</taxon>
        <taxon>Actinomycetes</taxon>
        <taxon>Micrococcales</taxon>
        <taxon>Microbacteriaceae</taxon>
        <taxon>Microbacterium</taxon>
    </lineage>
</organism>
<protein>
    <submittedName>
        <fullName evidence="4">Winged helix-turn-helix domain-containing protein</fullName>
    </submittedName>
</protein>
<dbReference type="EMBL" id="JAWJYN010000001">
    <property type="protein sequence ID" value="MDZ8161329.1"/>
    <property type="molecule type" value="Genomic_DNA"/>
</dbReference>
<accession>A0ABU5N5H3</accession>
<keyword evidence="5" id="KW-1185">Reference proteome</keyword>
<dbReference type="Gene3D" id="1.10.10.10">
    <property type="entry name" value="Winged helix-like DNA-binding domain superfamily/Winged helix DNA-binding domain"/>
    <property type="match status" value="1"/>
</dbReference>
<dbReference type="CDD" id="cd00383">
    <property type="entry name" value="trans_reg_C"/>
    <property type="match status" value="1"/>
</dbReference>
<sequence>MTLLAPPSSRAGDDPIAGAAKVVVLGRGPRLVRGTPAEYRRAGIAVHTRDEILPALTDLVHDRHAILVVAADFACDDFVGTLEVAVATGGAGVLLGMPVGAAPSLAAPALDAGVRGVVSLPLSPERLARELSALPIAADPLAAVRIGDLTVDAGRHRVELAGRTVEVTPREFDLLWDLVRCHPRVAPLGELAQAHAGGTADPFATVRVGVAGVRRRLEAAASRGSATIETVRGVGYRIAL</sequence>
<proteinExistence type="predicted"/>
<dbReference type="InterPro" id="IPR001867">
    <property type="entry name" value="OmpR/PhoB-type_DNA-bd"/>
</dbReference>
<evidence type="ECO:0000313" key="5">
    <source>
        <dbReference type="Proteomes" id="UP001291912"/>
    </source>
</evidence>
<dbReference type="PROSITE" id="PS51755">
    <property type="entry name" value="OMPR_PHOB"/>
    <property type="match status" value="1"/>
</dbReference>
<dbReference type="RefSeq" id="WP_194423958.1">
    <property type="nucleotide sequence ID" value="NZ_BAAAPT010000001.1"/>
</dbReference>
<comment type="caution">
    <text evidence="4">The sequence shown here is derived from an EMBL/GenBank/DDBJ whole genome shotgun (WGS) entry which is preliminary data.</text>
</comment>
<feature type="domain" description="OmpR/PhoB-type" evidence="3">
    <location>
        <begin position="141"/>
        <end position="240"/>
    </location>
</feature>
<dbReference type="Proteomes" id="UP001291912">
    <property type="component" value="Unassembled WGS sequence"/>
</dbReference>
<evidence type="ECO:0000256" key="2">
    <source>
        <dbReference type="PROSITE-ProRule" id="PRU01091"/>
    </source>
</evidence>
<reference evidence="4 5" key="1">
    <citation type="submission" date="2023-10" db="EMBL/GenBank/DDBJ databases">
        <title>Microbacterium xanthum sp. nov., isolated from seaweed.</title>
        <authorList>
            <person name="Lee S.D."/>
        </authorList>
    </citation>
    <scope>NUCLEOTIDE SEQUENCE [LARGE SCALE GENOMIC DNA]</scope>
    <source>
        <strain evidence="4 5">KCTC 19124</strain>
    </source>
</reference>
<dbReference type="Pfam" id="PF00486">
    <property type="entry name" value="Trans_reg_C"/>
    <property type="match status" value="1"/>
</dbReference>
<evidence type="ECO:0000256" key="1">
    <source>
        <dbReference type="ARBA" id="ARBA00023125"/>
    </source>
</evidence>
<keyword evidence="1 2" id="KW-0238">DNA-binding</keyword>